<dbReference type="EMBL" id="RCHU02000004">
    <property type="protein sequence ID" value="KAL3597486.1"/>
    <property type="molecule type" value="Genomic_DNA"/>
</dbReference>
<gene>
    <name evidence="1" type="ORF">D5086_009123</name>
</gene>
<evidence type="ECO:0000313" key="1">
    <source>
        <dbReference type="EMBL" id="KAL3597486.1"/>
    </source>
</evidence>
<protein>
    <submittedName>
        <fullName evidence="1">Uncharacterized protein</fullName>
    </submittedName>
</protein>
<keyword evidence="2" id="KW-1185">Reference proteome</keyword>
<sequence length="68" mass="7749">MLQSSFTLVVPIRSIAHRDAYFSEEDWAMDEPVARASDFQYELPHDHHSCSCWLCCRDCGGSLNLQAT</sequence>
<reference evidence="1 2" key="1">
    <citation type="journal article" date="2024" name="Plant Biotechnol. J.">
        <title>Genome and CRISPR/Cas9 system of a widespread forest tree (Populus alba) in the world.</title>
        <authorList>
            <person name="Liu Y.J."/>
            <person name="Jiang P.F."/>
            <person name="Han X.M."/>
            <person name="Li X.Y."/>
            <person name="Wang H.M."/>
            <person name="Wang Y.J."/>
            <person name="Wang X.X."/>
            <person name="Zeng Q.Y."/>
        </authorList>
    </citation>
    <scope>NUCLEOTIDE SEQUENCE [LARGE SCALE GENOMIC DNA]</scope>
    <source>
        <strain evidence="2">cv. PAL-ZL1</strain>
    </source>
</reference>
<proteinExistence type="predicted"/>
<organism evidence="1 2">
    <name type="scientific">Populus alba</name>
    <name type="common">White poplar</name>
    <dbReference type="NCBI Taxonomy" id="43335"/>
    <lineage>
        <taxon>Eukaryota</taxon>
        <taxon>Viridiplantae</taxon>
        <taxon>Streptophyta</taxon>
        <taxon>Embryophyta</taxon>
        <taxon>Tracheophyta</taxon>
        <taxon>Spermatophyta</taxon>
        <taxon>Magnoliopsida</taxon>
        <taxon>eudicotyledons</taxon>
        <taxon>Gunneridae</taxon>
        <taxon>Pentapetalae</taxon>
        <taxon>rosids</taxon>
        <taxon>fabids</taxon>
        <taxon>Malpighiales</taxon>
        <taxon>Salicaceae</taxon>
        <taxon>Saliceae</taxon>
        <taxon>Populus</taxon>
    </lineage>
</organism>
<comment type="caution">
    <text evidence="1">The sequence shown here is derived from an EMBL/GenBank/DDBJ whole genome shotgun (WGS) entry which is preliminary data.</text>
</comment>
<accession>A0ACC4CJ11</accession>
<name>A0ACC4CJ11_POPAL</name>
<evidence type="ECO:0000313" key="2">
    <source>
        <dbReference type="Proteomes" id="UP000309997"/>
    </source>
</evidence>
<dbReference type="Proteomes" id="UP000309997">
    <property type="component" value="Unassembled WGS sequence"/>
</dbReference>